<sequence>MIDRQQRGNTYERLDRALANDAWISAFPHSLVYHLPHIKSDHRPILLKTRPTLNVPRGRPFRFLAGWTEHANFKDLVSSKWRYSGNMAVSLSEFTSHVKDWDRDTYGYIGTRKRQLLRSLGNIQKAMDQSTSRRLANLEVEVRDELENVLNHEELLWRQKARCDWLQFGDKNTKFFHRRTMQRRKFNCILALHLSNGEWCSEQDILSDEAVKFLENLYGENPSPMYNIPSNIFPSLEEQDIDFLKKAVTNDEIKKALFNMAPLKASGSDGYHAHFYQSQWDLVGGAVCEWVQGIFDGNSFEEELNNSLIVLISKKECPDDFSQFRPISLCSVLYKLVMKVIANRFKVVFPNYIFPEQAGFIAGRNISDNVIIAHEVIHFMRSRKGDKKWLAIKLDLEKAYDKVSWKFIEVSLVAIGIPKRLRKVIMNAISSSPMQILWNRVPSRSFKPVRGIRQGCPLSPYLFILCMELLGYLINSEIKTGRYLGVPLFHDRVTKSTLNFVIEKVRSKLQNWDARKLSLARRITLAQSIFLAIPGYFMQSLAIPKGVCDSLEKIVREFIWGGSAGNPKIALVGWESICQPKTCGGLGFRHLQDHNNSFLMKISFNLVSRKDALWVQVQVRNMDGRISFLSLFTRDSARIFGNIYLRCGLSFVKTLCGLLGMVLQFVLPDGSWNIDMLHIWLSEDILKRVVSIPPPHLDGGEDRIIWARSGSSSFSIRSTYWTLKENSWRPKDDNWKIIWKYQGPQRVRIFLWLVTNQRLLTNSERSRRGIAQSSACQRCDHNLEDIMHVLCDCLMAKEAWMLVVPPEKQSRFFFDPLQTWLTTNLSCHLKLQDKGINWSCLFRIMAWRIWKNMNLFIFQNIHGTSFELVKASLSWAQNFESIIIKPKVVVIFSGAQQHCFENWIHLSSDGAVARMFGNAAAGGVVRDRDGNWILGYTHYMGSCSPLEAELWSILDGVLTLMNKGYKRVKIQTDNLEVVRLLSTKDVVDSENTLLKRVKRLLYSVGQWEIKHVPRECNLTADQLAKIGLSWQTSLRIFEVPPDVVVTAFLQVKAFNVS</sequence>
<dbReference type="AlphaFoldDB" id="A0A5B6U8E9"/>
<keyword evidence="2" id="KW-0548">Nucleotidyltransferase</keyword>
<organism evidence="2 3">
    <name type="scientific">Gossypium australe</name>
    <dbReference type="NCBI Taxonomy" id="47621"/>
    <lineage>
        <taxon>Eukaryota</taxon>
        <taxon>Viridiplantae</taxon>
        <taxon>Streptophyta</taxon>
        <taxon>Embryophyta</taxon>
        <taxon>Tracheophyta</taxon>
        <taxon>Spermatophyta</taxon>
        <taxon>Magnoliopsida</taxon>
        <taxon>eudicotyledons</taxon>
        <taxon>Gunneridae</taxon>
        <taxon>Pentapetalae</taxon>
        <taxon>rosids</taxon>
        <taxon>malvids</taxon>
        <taxon>Malvales</taxon>
        <taxon>Malvaceae</taxon>
        <taxon>Malvoideae</taxon>
        <taxon>Gossypium</taxon>
    </lineage>
</organism>
<name>A0A5B6U8E9_9ROSI</name>
<reference evidence="2" key="1">
    <citation type="submission" date="2019-08" db="EMBL/GenBank/DDBJ databases">
        <authorList>
            <person name="Liu F."/>
        </authorList>
    </citation>
    <scope>NUCLEOTIDE SEQUENCE [LARGE SCALE GENOMIC DNA]</scope>
    <source>
        <strain evidence="2">PA1801</strain>
        <tissue evidence="2">Leaf</tissue>
    </source>
</reference>
<dbReference type="InterPro" id="IPR043502">
    <property type="entry name" value="DNA/RNA_pol_sf"/>
</dbReference>
<dbReference type="InterPro" id="IPR012337">
    <property type="entry name" value="RNaseH-like_sf"/>
</dbReference>
<dbReference type="Pfam" id="PF13456">
    <property type="entry name" value="RVT_3"/>
    <property type="match status" value="1"/>
</dbReference>
<dbReference type="InterPro" id="IPR036397">
    <property type="entry name" value="RNaseH_sf"/>
</dbReference>
<gene>
    <name evidence="2" type="ORF">EPI10_009531</name>
</gene>
<dbReference type="InterPro" id="IPR002156">
    <property type="entry name" value="RNaseH_domain"/>
</dbReference>
<proteinExistence type="predicted"/>
<dbReference type="GO" id="GO:0004523">
    <property type="term" value="F:RNA-DNA hybrid ribonuclease activity"/>
    <property type="evidence" value="ECO:0007669"/>
    <property type="project" value="InterPro"/>
</dbReference>
<keyword evidence="3" id="KW-1185">Reference proteome</keyword>
<evidence type="ECO:0000259" key="1">
    <source>
        <dbReference type="PROSITE" id="PS50878"/>
    </source>
</evidence>
<dbReference type="Gene3D" id="3.30.420.10">
    <property type="entry name" value="Ribonuclease H-like superfamily/Ribonuclease H"/>
    <property type="match status" value="1"/>
</dbReference>
<evidence type="ECO:0000313" key="3">
    <source>
        <dbReference type="Proteomes" id="UP000325315"/>
    </source>
</evidence>
<dbReference type="Pfam" id="PF00078">
    <property type="entry name" value="RVT_1"/>
    <property type="match status" value="1"/>
</dbReference>
<dbReference type="InterPro" id="IPR026960">
    <property type="entry name" value="RVT-Znf"/>
</dbReference>
<dbReference type="PANTHER" id="PTHR33116">
    <property type="entry name" value="REVERSE TRANSCRIPTASE ZINC-BINDING DOMAIN-CONTAINING PROTEIN-RELATED-RELATED"/>
    <property type="match status" value="1"/>
</dbReference>
<keyword evidence="2" id="KW-0695">RNA-directed DNA polymerase</keyword>
<dbReference type="Proteomes" id="UP000325315">
    <property type="component" value="Unassembled WGS sequence"/>
</dbReference>
<keyword evidence="2" id="KW-0808">Transferase</keyword>
<comment type="caution">
    <text evidence="2">The sequence shown here is derived from an EMBL/GenBank/DDBJ whole genome shotgun (WGS) entry which is preliminary data.</text>
</comment>
<dbReference type="SUPFAM" id="SSF56672">
    <property type="entry name" value="DNA/RNA polymerases"/>
    <property type="match status" value="1"/>
</dbReference>
<dbReference type="SUPFAM" id="SSF53098">
    <property type="entry name" value="Ribonuclease H-like"/>
    <property type="match status" value="1"/>
</dbReference>
<dbReference type="PROSITE" id="PS50878">
    <property type="entry name" value="RT_POL"/>
    <property type="match status" value="1"/>
</dbReference>
<accession>A0A5B6U8E9</accession>
<dbReference type="EMBL" id="SMMG02000013">
    <property type="protein sequence ID" value="KAA3453503.1"/>
    <property type="molecule type" value="Genomic_DNA"/>
</dbReference>
<dbReference type="Pfam" id="PF13966">
    <property type="entry name" value="zf-RVT"/>
    <property type="match status" value="1"/>
</dbReference>
<feature type="domain" description="Reverse transcriptase" evidence="1">
    <location>
        <begin position="293"/>
        <end position="538"/>
    </location>
</feature>
<evidence type="ECO:0000313" key="2">
    <source>
        <dbReference type="EMBL" id="KAA3453503.1"/>
    </source>
</evidence>
<protein>
    <submittedName>
        <fullName evidence="2">Reverse transcriptase</fullName>
    </submittedName>
</protein>
<dbReference type="SUPFAM" id="SSF56219">
    <property type="entry name" value="DNase I-like"/>
    <property type="match status" value="1"/>
</dbReference>
<dbReference type="PANTHER" id="PTHR33116:SF86">
    <property type="entry name" value="REVERSE TRANSCRIPTASE DOMAIN-CONTAINING PROTEIN"/>
    <property type="match status" value="1"/>
</dbReference>
<dbReference type="CDD" id="cd06222">
    <property type="entry name" value="RNase_H_like"/>
    <property type="match status" value="1"/>
</dbReference>
<dbReference type="InterPro" id="IPR036691">
    <property type="entry name" value="Endo/exonu/phosph_ase_sf"/>
</dbReference>
<dbReference type="GO" id="GO:0003964">
    <property type="term" value="F:RNA-directed DNA polymerase activity"/>
    <property type="evidence" value="ECO:0007669"/>
    <property type="project" value="UniProtKB-KW"/>
</dbReference>
<dbReference type="InterPro" id="IPR000477">
    <property type="entry name" value="RT_dom"/>
</dbReference>
<dbReference type="GO" id="GO:0003676">
    <property type="term" value="F:nucleic acid binding"/>
    <property type="evidence" value="ECO:0007669"/>
    <property type="project" value="InterPro"/>
</dbReference>
<dbReference type="OrthoDB" id="445826at2759"/>
<dbReference type="InterPro" id="IPR044730">
    <property type="entry name" value="RNase_H-like_dom_plant"/>
</dbReference>
<dbReference type="CDD" id="cd01650">
    <property type="entry name" value="RT_nLTR_like"/>
    <property type="match status" value="1"/>
</dbReference>